<reference evidence="3 4" key="1">
    <citation type="journal article" date="2022" name="G3 (Bethesda)">
        <title>Enemy or ally: a genomic approach to elucidate the lifestyle of Phyllosticta citrichinaensis.</title>
        <authorList>
            <person name="Buijs V.A."/>
            <person name="Groenewald J.Z."/>
            <person name="Haridas S."/>
            <person name="LaButti K.M."/>
            <person name="Lipzen A."/>
            <person name="Martin F.M."/>
            <person name="Barry K."/>
            <person name="Grigoriev I.V."/>
            <person name="Crous P.W."/>
            <person name="Seidl M.F."/>
        </authorList>
    </citation>
    <scope>NUCLEOTIDE SEQUENCE [LARGE SCALE GENOMIC DNA]</scope>
    <source>
        <strain evidence="3 4">CBS 129764</strain>
    </source>
</reference>
<accession>A0ABR1XJQ0</accession>
<feature type="signal peptide" evidence="2">
    <location>
        <begin position="1"/>
        <end position="17"/>
    </location>
</feature>
<protein>
    <submittedName>
        <fullName evidence="3">Uncharacterized protein</fullName>
    </submittedName>
</protein>
<evidence type="ECO:0000256" key="1">
    <source>
        <dbReference type="SAM" id="Phobius"/>
    </source>
</evidence>
<feature type="transmembrane region" description="Helical" evidence="1">
    <location>
        <begin position="81"/>
        <end position="107"/>
    </location>
</feature>
<name>A0ABR1XJQ0_9PEZI</name>
<keyword evidence="1" id="KW-1133">Transmembrane helix</keyword>
<gene>
    <name evidence="3" type="ORF">IWX90DRAFT_322389</name>
</gene>
<dbReference type="EMBL" id="JBBWUH010000009">
    <property type="protein sequence ID" value="KAK8157383.1"/>
    <property type="molecule type" value="Genomic_DNA"/>
</dbReference>
<organism evidence="3 4">
    <name type="scientific">Phyllosticta citrichinensis</name>
    <dbReference type="NCBI Taxonomy" id="1130410"/>
    <lineage>
        <taxon>Eukaryota</taxon>
        <taxon>Fungi</taxon>
        <taxon>Dikarya</taxon>
        <taxon>Ascomycota</taxon>
        <taxon>Pezizomycotina</taxon>
        <taxon>Dothideomycetes</taxon>
        <taxon>Dothideomycetes incertae sedis</taxon>
        <taxon>Botryosphaeriales</taxon>
        <taxon>Phyllostictaceae</taxon>
        <taxon>Phyllosticta</taxon>
    </lineage>
</organism>
<proteinExistence type="predicted"/>
<keyword evidence="1" id="KW-0472">Membrane</keyword>
<evidence type="ECO:0000313" key="4">
    <source>
        <dbReference type="Proteomes" id="UP001456524"/>
    </source>
</evidence>
<keyword evidence="2" id="KW-0732">Signal</keyword>
<comment type="caution">
    <text evidence="3">The sequence shown here is derived from an EMBL/GenBank/DDBJ whole genome shotgun (WGS) entry which is preliminary data.</text>
</comment>
<evidence type="ECO:0000256" key="2">
    <source>
        <dbReference type="SAM" id="SignalP"/>
    </source>
</evidence>
<keyword evidence="4" id="KW-1185">Reference proteome</keyword>
<dbReference type="Proteomes" id="UP001456524">
    <property type="component" value="Unassembled WGS sequence"/>
</dbReference>
<sequence length="112" mass="12574">MTTLQLLPCLLFVGVLACPVSRHTSTDTFWDFWVQSLHARSPALHVRCSIFSGAGAYFEGFETFFSWDSFNRPIPWQKRGVVIAAATGVFGLYLFFLDPFLFGWVLACVGDV</sequence>
<evidence type="ECO:0000313" key="3">
    <source>
        <dbReference type="EMBL" id="KAK8157383.1"/>
    </source>
</evidence>
<keyword evidence="1" id="KW-0812">Transmembrane</keyword>
<feature type="chain" id="PRO_5045319062" evidence="2">
    <location>
        <begin position="18"/>
        <end position="112"/>
    </location>
</feature>